<organism evidence="2 3">
    <name type="scientific">Flammeovirga aprica JL-4</name>
    <dbReference type="NCBI Taxonomy" id="694437"/>
    <lineage>
        <taxon>Bacteria</taxon>
        <taxon>Pseudomonadati</taxon>
        <taxon>Bacteroidota</taxon>
        <taxon>Cytophagia</taxon>
        <taxon>Cytophagales</taxon>
        <taxon>Flammeovirgaceae</taxon>
        <taxon>Flammeovirga</taxon>
    </lineage>
</organism>
<evidence type="ECO:0000256" key="1">
    <source>
        <dbReference type="SAM" id="SignalP"/>
    </source>
</evidence>
<evidence type="ECO:0000313" key="2">
    <source>
        <dbReference type="EMBL" id="NME71801.1"/>
    </source>
</evidence>
<feature type="chain" id="PRO_5031252808" evidence="1">
    <location>
        <begin position="23"/>
        <end position="518"/>
    </location>
</feature>
<accession>A0A7X9XCG7</accession>
<name>A0A7X9XCG7_9BACT</name>
<keyword evidence="1" id="KW-0732">Signal</keyword>
<dbReference type="AlphaFoldDB" id="A0A7X9XCG7"/>
<comment type="caution">
    <text evidence="2">The sequence shown here is derived from an EMBL/GenBank/DDBJ whole genome shotgun (WGS) entry which is preliminary data.</text>
</comment>
<proteinExistence type="predicted"/>
<keyword evidence="3" id="KW-1185">Reference proteome</keyword>
<protein>
    <submittedName>
        <fullName evidence="2">DUF4384 domain-containing protein</fullName>
    </submittedName>
</protein>
<feature type="signal peptide" evidence="1">
    <location>
        <begin position="1"/>
        <end position="22"/>
    </location>
</feature>
<reference evidence="2 3" key="1">
    <citation type="submission" date="2020-04" db="EMBL/GenBank/DDBJ databases">
        <title>Flammeovirga sp. SR4, a novel species isolated from seawater.</title>
        <authorList>
            <person name="Wang X."/>
        </authorList>
    </citation>
    <scope>NUCLEOTIDE SEQUENCE [LARGE SCALE GENOMIC DNA]</scope>
    <source>
        <strain evidence="2 3">ATCC 23126</strain>
    </source>
</reference>
<dbReference type="Proteomes" id="UP000576082">
    <property type="component" value="Unassembled WGS sequence"/>
</dbReference>
<sequence>MRTSKKLLNVTLCILLSLLCSSLTPVKKGDPTWIRREYRDAFYPKDKFLIGFQVAENTTAELKEENLVNLKQLAKNELAESVSVRIESVNKLDIGSSSGASYENFKQNSTSFSNVSLSGVKVENHHDEKKQVLYVFAYVNIKELLQNNRDKISSYIEKIKSTKQQAENNIAAGNVALAKKELRRILPTFREIEELYSVSITLGDKVGMDYSEFLSLETDISKLMNQLNNREIASVKELASEIASTLSDQVKVSNQGLLLENFTFEDTKMGSKFSRKLNQLLELELSSEGMFKVRNTESPSNKYVITGTVWENEGQLSVISILRDIESGSIIGSSDSKINISALNNLSYKPQNLQQAMMVQQQFSSDVIENSGLSLEVITNKGNNSPIFAMGDIMSLYVKANRPCKVRFIYHMADGTKVLLLDNYTIGQHQVNQMVKVSQEFQCYPPFGIETLQAFARTGTNFEPLNTTDQQGYVFINDDIETINAKNRKITTENSEIEGAEEVAFAEKRVLITTLPAN</sequence>
<gene>
    <name evidence="2" type="ORF">HHU12_27800</name>
</gene>
<evidence type="ECO:0000313" key="3">
    <source>
        <dbReference type="Proteomes" id="UP000576082"/>
    </source>
</evidence>
<dbReference type="EMBL" id="JABANE010000115">
    <property type="protein sequence ID" value="NME71801.1"/>
    <property type="molecule type" value="Genomic_DNA"/>
</dbReference>
<dbReference type="RefSeq" id="WP_169660007.1">
    <property type="nucleotide sequence ID" value="NZ_JABANE010000115.1"/>
</dbReference>